<protein>
    <recommendedName>
        <fullName evidence="6">Coproporphyrinogen III oxidase</fullName>
        <ecNumber evidence="6">1.3.3.15</ecNumber>
    </recommendedName>
</protein>
<feature type="domain" description="Amine oxidase" evidence="7">
    <location>
        <begin position="13"/>
        <end position="429"/>
    </location>
</feature>
<dbReference type="EMBL" id="FNRL01000009">
    <property type="protein sequence ID" value="SEA53743.1"/>
    <property type="molecule type" value="Genomic_DNA"/>
</dbReference>
<comment type="function">
    <text evidence="6">Involved in coproporphyrin-dependent heme b biosynthesis. Catalyzes the oxidation of coproporphyrinogen III to coproporphyrin III.</text>
</comment>
<evidence type="ECO:0000313" key="8">
    <source>
        <dbReference type="EMBL" id="SEA53743.1"/>
    </source>
</evidence>
<evidence type="ECO:0000256" key="6">
    <source>
        <dbReference type="RuleBase" id="RU364052"/>
    </source>
</evidence>
<dbReference type="SUPFAM" id="SSF54373">
    <property type="entry name" value="FAD-linked reductases, C-terminal domain"/>
    <property type="match status" value="1"/>
</dbReference>
<dbReference type="InterPro" id="IPR050464">
    <property type="entry name" value="Zeta_carotene_desat/Oxidored"/>
</dbReference>
<dbReference type="Gene3D" id="3.50.50.60">
    <property type="entry name" value="FAD/NAD(P)-binding domain"/>
    <property type="match status" value="1"/>
</dbReference>
<keyword evidence="9" id="KW-1185">Reference proteome</keyword>
<dbReference type="RefSeq" id="WP_089761810.1">
    <property type="nucleotide sequence ID" value="NZ_BKAT01000035.1"/>
</dbReference>
<comment type="cofactor">
    <cofactor evidence="1 6">
        <name>FAD</name>
        <dbReference type="ChEBI" id="CHEBI:57692"/>
    </cofactor>
</comment>
<keyword evidence="2 6" id="KW-0285">Flavoprotein</keyword>
<evidence type="ECO:0000259" key="7">
    <source>
        <dbReference type="Pfam" id="PF01593"/>
    </source>
</evidence>
<evidence type="ECO:0000256" key="2">
    <source>
        <dbReference type="ARBA" id="ARBA00022630"/>
    </source>
</evidence>
<evidence type="ECO:0000256" key="1">
    <source>
        <dbReference type="ARBA" id="ARBA00001974"/>
    </source>
</evidence>
<dbReference type="GO" id="GO:0004729">
    <property type="term" value="F:oxygen-dependent protoporphyrinogen oxidase activity"/>
    <property type="evidence" value="ECO:0007669"/>
    <property type="project" value="UniProtKB-UniRule"/>
</dbReference>
<keyword evidence="3 6" id="KW-0274">FAD</keyword>
<comment type="catalytic activity">
    <reaction evidence="6">
        <text>coproporphyrinogen III + 3 O2 = coproporphyrin III + 3 H2O2</text>
        <dbReference type="Rhea" id="RHEA:43436"/>
        <dbReference type="ChEBI" id="CHEBI:15379"/>
        <dbReference type="ChEBI" id="CHEBI:16240"/>
        <dbReference type="ChEBI" id="CHEBI:57309"/>
        <dbReference type="ChEBI" id="CHEBI:131725"/>
        <dbReference type="EC" id="1.3.3.15"/>
    </reaction>
</comment>
<dbReference type="AlphaFoldDB" id="A0A1H4C0A0"/>
<organism evidence="8 9">
    <name type="scientific">Chitinophaga terrae</name>
    <name type="common">ex Kim and Jung 2007</name>
    <dbReference type="NCBI Taxonomy" id="408074"/>
    <lineage>
        <taxon>Bacteria</taxon>
        <taxon>Pseudomonadati</taxon>
        <taxon>Bacteroidota</taxon>
        <taxon>Chitinophagia</taxon>
        <taxon>Chitinophagales</taxon>
        <taxon>Chitinophagaceae</taxon>
        <taxon>Chitinophaga</taxon>
    </lineage>
</organism>
<dbReference type="STRING" id="408074.SAMN05660909_02363"/>
<dbReference type="InterPro" id="IPR004572">
    <property type="entry name" value="Protoporphyrinogen_oxidase"/>
</dbReference>
<comment type="similarity">
    <text evidence="6">Belongs to the protoporphyrinogen/coproporphyrinogen oxidase family. Coproporphyrinogen III oxidase subfamily.</text>
</comment>
<evidence type="ECO:0000256" key="3">
    <source>
        <dbReference type="ARBA" id="ARBA00022827"/>
    </source>
</evidence>
<dbReference type="InterPro" id="IPR036188">
    <property type="entry name" value="FAD/NAD-bd_sf"/>
</dbReference>
<evidence type="ECO:0000313" key="9">
    <source>
        <dbReference type="Proteomes" id="UP000199656"/>
    </source>
</evidence>
<dbReference type="EC" id="1.3.3.15" evidence="6"/>
<comment type="pathway">
    <text evidence="6">Porphyrin-containing compound metabolism; protoheme biosynthesis.</text>
</comment>
<sequence length="448" mass="48668">MSEQPVLIIGAGISGLAIAYQLQKQQVPYLLLEASSRAGGVMTSFHEAGFEMDAGANTIAASPEILQLFEELGLSDSIMQASAASKNRFLVRNGQLHAVSPHPVKILSSSYLSGAGKWRLFTERFRKPAFTNAEETVTAFISRRFNKEIADYVFDPVLSGIYAGNPDKLSVGEVLPMLPKWEKTYGSVTKGLMKEKGVMSGRKIISFRGGNQALTDRLAALLQTPAKINCEVTAIRQTAGGYKVEAMHEGTKVSFDAGAVVITTPAYQAAAMIRSLDDRLAAGLNSIHYPRMGVLHMGIDTRAMPNPIEGFGFLAPHAENLHFLGVICNSAIFPEKAPAGKSLLTIFTGGARQEHFFDQLSDQELQDKIELEITSLLNLTAPPTLMRFRKWNKAIPQFNAGYGEIRAAAAQFEKKYPGIHIKGNYLQGVAIPALLQDAVTLAATLKKK</sequence>
<dbReference type="GO" id="GO:0006783">
    <property type="term" value="P:heme biosynthetic process"/>
    <property type="evidence" value="ECO:0007669"/>
    <property type="project" value="UniProtKB-UniRule"/>
</dbReference>
<dbReference type="OrthoDB" id="9805195at2"/>
<evidence type="ECO:0000256" key="5">
    <source>
        <dbReference type="ARBA" id="ARBA00023133"/>
    </source>
</evidence>
<dbReference type="PANTHER" id="PTHR42923">
    <property type="entry name" value="PROTOPORPHYRINOGEN OXIDASE"/>
    <property type="match status" value="1"/>
</dbReference>
<dbReference type="Gene3D" id="1.10.3110.10">
    <property type="entry name" value="protoporphyrinogen ix oxidase, domain 3"/>
    <property type="match status" value="1"/>
</dbReference>
<dbReference type="Pfam" id="PF01593">
    <property type="entry name" value="Amino_oxidase"/>
    <property type="match status" value="1"/>
</dbReference>
<dbReference type="GO" id="GO:0005737">
    <property type="term" value="C:cytoplasm"/>
    <property type="evidence" value="ECO:0007669"/>
    <property type="project" value="UniProtKB-SubCell"/>
</dbReference>
<dbReference type="Proteomes" id="UP000199656">
    <property type="component" value="Unassembled WGS sequence"/>
</dbReference>
<evidence type="ECO:0000256" key="4">
    <source>
        <dbReference type="ARBA" id="ARBA00023002"/>
    </source>
</evidence>
<dbReference type="NCBIfam" id="TIGR00562">
    <property type="entry name" value="proto_IX_ox"/>
    <property type="match status" value="1"/>
</dbReference>
<keyword evidence="6" id="KW-0963">Cytoplasm</keyword>
<reference evidence="9" key="1">
    <citation type="submission" date="2016-10" db="EMBL/GenBank/DDBJ databases">
        <authorList>
            <person name="Varghese N."/>
            <person name="Submissions S."/>
        </authorList>
    </citation>
    <scope>NUCLEOTIDE SEQUENCE [LARGE SCALE GENOMIC DNA]</scope>
    <source>
        <strain evidence="9">DSM 23920</strain>
    </source>
</reference>
<keyword evidence="4 6" id="KW-0560">Oxidoreductase</keyword>
<proteinExistence type="inferred from homology"/>
<accession>A0A1H4C0A0</accession>
<dbReference type="UniPathway" id="UPA00252"/>
<dbReference type="Gene3D" id="3.90.660.20">
    <property type="entry name" value="Protoporphyrinogen oxidase, mitochondrial, domain 2"/>
    <property type="match status" value="1"/>
</dbReference>
<gene>
    <name evidence="8" type="ORF">SAMN05660909_02363</name>
</gene>
<comment type="subcellular location">
    <subcellularLocation>
        <location evidence="6">Cytoplasm</location>
    </subcellularLocation>
</comment>
<dbReference type="SUPFAM" id="SSF51905">
    <property type="entry name" value="FAD/NAD(P)-binding domain"/>
    <property type="match status" value="1"/>
</dbReference>
<name>A0A1H4C0A0_9BACT</name>
<dbReference type="PANTHER" id="PTHR42923:SF3">
    <property type="entry name" value="PROTOPORPHYRINOGEN OXIDASE"/>
    <property type="match status" value="1"/>
</dbReference>
<keyword evidence="5 6" id="KW-0350">Heme biosynthesis</keyword>
<dbReference type="InterPro" id="IPR002937">
    <property type="entry name" value="Amino_oxidase"/>
</dbReference>